<proteinExistence type="predicted"/>
<dbReference type="Proteomes" id="UP000005317">
    <property type="component" value="Unassembled WGS sequence"/>
</dbReference>
<gene>
    <name evidence="1" type="ORF">Thini_0698</name>
</gene>
<keyword evidence="2" id="KW-1185">Reference proteome</keyword>
<sequence>MKPADKQAIRKALGKSTSAYLEQINKASGKPKPIKASAKVIIVNHDYRLTIP</sequence>
<accession>A0A656HE70</accession>
<evidence type="ECO:0000313" key="1">
    <source>
        <dbReference type="EMBL" id="EIJ33335.1"/>
    </source>
</evidence>
<evidence type="ECO:0000313" key="2">
    <source>
        <dbReference type="Proteomes" id="UP000005317"/>
    </source>
</evidence>
<reference evidence="2" key="1">
    <citation type="journal article" date="2011" name="Stand. Genomic Sci.">
        <title>Genome sequence of the filamentous, gliding Thiothrix nivea neotype strain (JP2(T)).</title>
        <authorList>
            <person name="Lapidus A."/>
            <person name="Nolan M."/>
            <person name="Lucas S."/>
            <person name="Glavina Del Rio T."/>
            <person name="Tice H."/>
            <person name="Cheng J.F."/>
            <person name="Tapia R."/>
            <person name="Han C."/>
            <person name="Goodwin L."/>
            <person name="Pitluck S."/>
            <person name="Liolios K."/>
            <person name="Pagani I."/>
            <person name="Ivanova N."/>
            <person name="Huntemann M."/>
            <person name="Mavromatis K."/>
            <person name="Mikhailova N."/>
            <person name="Pati A."/>
            <person name="Chen A."/>
            <person name="Palaniappan K."/>
            <person name="Land M."/>
            <person name="Brambilla E.M."/>
            <person name="Rohde M."/>
            <person name="Abt B."/>
            <person name="Verbarg S."/>
            <person name="Goker M."/>
            <person name="Bristow J."/>
            <person name="Eisen J.A."/>
            <person name="Markowitz V."/>
            <person name="Hugenholtz P."/>
            <person name="Kyrpides N.C."/>
            <person name="Klenk H.P."/>
            <person name="Woyke T."/>
        </authorList>
    </citation>
    <scope>NUCLEOTIDE SEQUENCE [LARGE SCALE GENOMIC DNA]</scope>
    <source>
        <strain evidence="2">ATCC 35100 / DSM 5205 / JP2</strain>
    </source>
</reference>
<protein>
    <submittedName>
        <fullName evidence="1">Uncharacterized protein</fullName>
    </submittedName>
</protein>
<dbReference type="AlphaFoldDB" id="A0A656HE70"/>
<dbReference type="EMBL" id="JH651384">
    <property type="protein sequence ID" value="EIJ33335.1"/>
    <property type="molecule type" value="Genomic_DNA"/>
</dbReference>
<dbReference type="RefSeq" id="WP_002707289.1">
    <property type="nucleotide sequence ID" value="NZ_JH651384.1"/>
</dbReference>
<organism evidence="1 2">
    <name type="scientific">Thiothrix nivea (strain ATCC 35100 / DSM 5205 / JP2)</name>
    <dbReference type="NCBI Taxonomy" id="870187"/>
    <lineage>
        <taxon>Bacteria</taxon>
        <taxon>Pseudomonadati</taxon>
        <taxon>Pseudomonadota</taxon>
        <taxon>Gammaproteobacteria</taxon>
        <taxon>Thiotrichales</taxon>
        <taxon>Thiotrichaceae</taxon>
        <taxon>Thiothrix</taxon>
    </lineage>
</organism>
<name>A0A656HE70_THINJ</name>